<comment type="subcellular location">
    <subcellularLocation>
        <location evidence="1">Membrane</location>
    </subcellularLocation>
</comment>
<keyword evidence="7" id="KW-0812">Transmembrane</keyword>
<reference evidence="10 11" key="1">
    <citation type="submission" date="2018-06" db="EMBL/GenBank/DDBJ databases">
        <title>Complete genome of Desulfovibrio indonesiensis P37SLT.</title>
        <authorList>
            <person name="Crispim J.S."/>
            <person name="Vidigal P.M.P."/>
            <person name="Silva L.C.F."/>
            <person name="Laguardia C.N."/>
            <person name="Araujo L.C."/>
            <person name="Dias R.S."/>
            <person name="Sousa M.P."/>
            <person name="Paula S.O."/>
            <person name="Silva C."/>
        </authorList>
    </citation>
    <scope>NUCLEOTIDE SEQUENCE [LARGE SCALE GENOMIC DNA]</scope>
    <source>
        <strain evidence="10 11">P37SLT</strain>
    </source>
</reference>
<dbReference type="PANTHER" id="PTHR43531">
    <property type="entry name" value="PROTEIN ICFG"/>
    <property type="match status" value="1"/>
</dbReference>
<feature type="region of interest" description="Disordered" evidence="6">
    <location>
        <begin position="444"/>
        <end position="463"/>
    </location>
</feature>
<sequence>MVKNLKLGVKLIGGFILTALIALLVGLVGIYEMNNITVHMEEIGEQNLPSVASLKTVQSSVRRLEGSMRTLMSPYIDSETRSSQYESVKQAREEYGGAFEVYEPMPKTSEEAQEWNSFKNSIQGAADANNRAIDLSRQLQQLDILNPDRYLTNVQIFRGDHYSLATNVAKLLLMNESFEGGTDPTACRFGQWMGSYSTTNPEIARVIQQMKEPHDHFHETVERIKRAQTLGATEEAQRLFVREMIPSAEAVFGYFETLRAEADKSRQVFDDMSGLLLGESQQKTNEAVRSIENLVAMNEQEAADAVQAAQAESAQGMVMTSAGIGLGVVIALALGIILTRSITRPIGKGVTFAEAMAEGDFTRELDINQKDEVGVLAAALNNMVFRLREIVAEVQSASDNVASGSEELSASSENLSQGATEQAASVEEVSSSMEQMTANIRQNAENAKQTEEIATRASNDAQEGGAAVNQAVEAMKNIAEKISIIEEIARQTNLLALNAAIEAARAGEHGKGFAVVAAEVRKLAERSGAAAQEISELSTNTVGVAERAGKMFAELVPEIQRNAQLVQEIAAASAEQDAGAEQINKAVQQLDQVVQQNASAAEEMASTSEELSSQAEQLQSAMAFFRVNGAGSRTRGATKRTVQAAPSQSRGKAAEPKQVTGARSGYALDMSEEDDDNDFERY</sequence>
<dbReference type="CDD" id="cd06225">
    <property type="entry name" value="HAMP"/>
    <property type="match status" value="1"/>
</dbReference>
<evidence type="ECO:0000259" key="9">
    <source>
        <dbReference type="PROSITE" id="PS50885"/>
    </source>
</evidence>
<evidence type="ECO:0000256" key="3">
    <source>
        <dbReference type="ARBA" id="ARBA00029447"/>
    </source>
</evidence>
<feature type="compositionally biased region" description="Polar residues" evidence="6">
    <location>
        <begin position="640"/>
        <end position="650"/>
    </location>
</feature>
<dbReference type="Gene3D" id="1.20.120.30">
    <property type="entry name" value="Aspartate receptor, ligand-binding domain"/>
    <property type="match status" value="1"/>
</dbReference>
<dbReference type="InterPro" id="IPR024478">
    <property type="entry name" value="HlyB_4HB_MCP"/>
</dbReference>
<keyword evidence="2" id="KW-0145">Chemotaxis</keyword>
<evidence type="ECO:0000256" key="6">
    <source>
        <dbReference type="SAM" id="MobiDB-lite"/>
    </source>
</evidence>
<keyword evidence="7" id="KW-1133">Transmembrane helix</keyword>
<dbReference type="InterPro" id="IPR051310">
    <property type="entry name" value="MCP_chemotaxis"/>
</dbReference>
<feature type="region of interest" description="Disordered" evidence="6">
    <location>
        <begin position="403"/>
        <end position="425"/>
    </location>
</feature>
<gene>
    <name evidence="10" type="ORF">DPQ33_07555</name>
</gene>
<feature type="transmembrane region" description="Helical" evidence="7">
    <location>
        <begin position="317"/>
        <end position="338"/>
    </location>
</feature>
<protein>
    <submittedName>
        <fullName evidence="10">Chemotaxis protein</fullName>
    </submittedName>
</protein>
<evidence type="ECO:0000313" key="10">
    <source>
        <dbReference type="EMBL" id="TVM17957.1"/>
    </source>
</evidence>
<comment type="similarity">
    <text evidence="3">Belongs to the methyl-accepting chemotaxis (MCP) protein family.</text>
</comment>
<dbReference type="SMART" id="SM00283">
    <property type="entry name" value="MA"/>
    <property type="match status" value="1"/>
</dbReference>
<dbReference type="PROSITE" id="PS50111">
    <property type="entry name" value="CHEMOTAXIS_TRANSDUC_2"/>
    <property type="match status" value="1"/>
</dbReference>
<keyword evidence="4" id="KW-0807">Transducer</keyword>
<keyword evidence="7" id="KW-0472">Membrane</keyword>
<dbReference type="EMBL" id="QMIE01000005">
    <property type="protein sequence ID" value="TVM17957.1"/>
    <property type="molecule type" value="Genomic_DNA"/>
</dbReference>
<dbReference type="InterPro" id="IPR025991">
    <property type="entry name" value="Chemoreceptor_zinc-bind_dom"/>
</dbReference>
<dbReference type="Pfam" id="PF13682">
    <property type="entry name" value="CZB"/>
    <property type="match status" value="1"/>
</dbReference>
<proteinExistence type="inferred from homology"/>
<feature type="transmembrane region" description="Helical" evidence="7">
    <location>
        <begin position="12"/>
        <end position="31"/>
    </location>
</feature>
<dbReference type="Pfam" id="PF12729">
    <property type="entry name" value="4HB_MCP_1"/>
    <property type="match status" value="1"/>
</dbReference>
<evidence type="ECO:0000256" key="1">
    <source>
        <dbReference type="ARBA" id="ARBA00004370"/>
    </source>
</evidence>
<keyword evidence="11" id="KW-1185">Reference proteome</keyword>
<comment type="caution">
    <text evidence="10">The sequence shown here is derived from an EMBL/GenBank/DDBJ whole genome shotgun (WGS) entry which is preliminary data.</text>
</comment>
<name>A0A7M3MGI1_9BACT</name>
<dbReference type="Proteomes" id="UP000448292">
    <property type="component" value="Unassembled WGS sequence"/>
</dbReference>
<dbReference type="GO" id="GO:0007165">
    <property type="term" value="P:signal transduction"/>
    <property type="evidence" value="ECO:0007669"/>
    <property type="project" value="UniProtKB-KW"/>
</dbReference>
<organism evidence="10 11">
    <name type="scientific">Oceanidesulfovibrio indonesiensis</name>
    <dbReference type="NCBI Taxonomy" id="54767"/>
    <lineage>
        <taxon>Bacteria</taxon>
        <taxon>Pseudomonadati</taxon>
        <taxon>Thermodesulfobacteriota</taxon>
        <taxon>Desulfovibrionia</taxon>
        <taxon>Desulfovibrionales</taxon>
        <taxon>Desulfovibrionaceae</taxon>
        <taxon>Oceanidesulfovibrio</taxon>
    </lineage>
</organism>
<dbReference type="InterPro" id="IPR004090">
    <property type="entry name" value="Chemotax_Me-accpt_rcpt"/>
</dbReference>
<evidence type="ECO:0000256" key="5">
    <source>
        <dbReference type="SAM" id="Coils"/>
    </source>
</evidence>
<evidence type="ECO:0000256" key="4">
    <source>
        <dbReference type="PROSITE-ProRule" id="PRU00284"/>
    </source>
</evidence>
<feature type="region of interest" description="Disordered" evidence="6">
    <location>
        <begin position="631"/>
        <end position="682"/>
    </location>
</feature>
<evidence type="ECO:0000313" key="11">
    <source>
        <dbReference type="Proteomes" id="UP000448292"/>
    </source>
</evidence>
<dbReference type="GO" id="GO:0004888">
    <property type="term" value="F:transmembrane signaling receptor activity"/>
    <property type="evidence" value="ECO:0007669"/>
    <property type="project" value="InterPro"/>
</dbReference>
<feature type="coiled-coil region" evidence="5">
    <location>
        <begin position="583"/>
        <end position="621"/>
    </location>
</feature>
<dbReference type="AlphaFoldDB" id="A0A7M3MGI1"/>
<dbReference type="GO" id="GO:0006935">
    <property type="term" value="P:chemotaxis"/>
    <property type="evidence" value="ECO:0007669"/>
    <property type="project" value="UniProtKB-KW"/>
</dbReference>
<accession>A0A7M3MGI1</accession>
<evidence type="ECO:0000259" key="8">
    <source>
        <dbReference type="PROSITE" id="PS50111"/>
    </source>
</evidence>
<dbReference type="GO" id="GO:0005886">
    <property type="term" value="C:plasma membrane"/>
    <property type="evidence" value="ECO:0007669"/>
    <property type="project" value="TreeGrafter"/>
</dbReference>
<feature type="compositionally biased region" description="Acidic residues" evidence="6">
    <location>
        <begin position="670"/>
        <end position="682"/>
    </location>
</feature>
<dbReference type="FunFam" id="1.10.287.950:FF:000001">
    <property type="entry name" value="Methyl-accepting chemotaxis sensory transducer"/>
    <property type="match status" value="1"/>
</dbReference>
<dbReference type="Pfam" id="PF00015">
    <property type="entry name" value="MCPsignal"/>
    <property type="match status" value="1"/>
</dbReference>
<keyword evidence="5" id="KW-0175">Coiled coil</keyword>
<dbReference type="SUPFAM" id="SSF58104">
    <property type="entry name" value="Methyl-accepting chemotaxis protein (MCP) signaling domain"/>
    <property type="match status" value="1"/>
</dbReference>
<dbReference type="Gene3D" id="1.10.287.950">
    <property type="entry name" value="Methyl-accepting chemotaxis protein"/>
    <property type="match status" value="1"/>
</dbReference>
<dbReference type="OrthoDB" id="5342522at2"/>
<feature type="domain" description="Methyl-accepting transducer" evidence="8">
    <location>
        <begin position="397"/>
        <end position="612"/>
    </location>
</feature>
<dbReference type="PROSITE" id="PS50885">
    <property type="entry name" value="HAMP"/>
    <property type="match status" value="1"/>
</dbReference>
<dbReference type="PRINTS" id="PR00260">
    <property type="entry name" value="CHEMTRNSDUCR"/>
</dbReference>
<dbReference type="SMART" id="SM00304">
    <property type="entry name" value="HAMP"/>
    <property type="match status" value="1"/>
</dbReference>
<feature type="domain" description="HAMP" evidence="9">
    <location>
        <begin position="340"/>
        <end position="392"/>
    </location>
</feature>
<evidence type="ECO:0000256" key="7">
    <source>
        <dbReference type="SAM" id="Phobius"/>
    </source>
</evidence>
<dbReference type="InterPro" id="IPR004089">
    <property type="entry name" value="MCPsignal_dom"/>
</dbReference>
<evidence type="ECO:0000256" key="2">
    <source>
        <dbReference type="ARBA" id="ARBA00022500"/>
    </source>
</evidence>
<dbReference type="InterPro" id="IPR003660">
    <property type="entry name" value="HAMP_dom"/>
</dbReference>
<dbReference type="PANTHER" id="PTHR43531:SF11">
    <property type="entry name" value="METHYL-ACCEPTING CHEMOTAXIS PROTEIN 3"/>
    <property type="match status" value="1"/>
</dbReference>
<dbReference type="Pfam" id="PF00672">
    <property type="entry name" value="HAMP"/>
    <property type="match status" value="1"/>
</dbReference>